<evidence type="ECO:0000256" key="1">
    <source>
        <dbReference type="SAM" id="MobiDB-lite"/>
    </source>
</evidence>
<reference evidence="2" key="2">
    <citation type="submission" date="2015-02" db="UniProtKB">
        <authorList>
            <consortium name="EnsemblMetazoa"/>
        </authorList>
    </citation>
    <scope>IDENTIFICATION</scope>
</reference>
<feature type="compositionally biased region" description="Low complexity" evidence="1">
    <location>
        <begin position="60"/>
        <end position="77"/>
    </location>
</feature>
<dbReference type="PANTHER" id="PTHR22746">
    <property type="entry name" value="RAB6A-GEF COMPLEX PARTNER PROTEIN 1"/>
    <property type="match status" value="1"/>
</dbReference>
<feature type="region of interest" description="Disordered" evidence="1">
    <location>
        <begin position="410"/>
        <end position="457"/>
    </location>
</feature>
<protein>
    <submittedName>
        <fullName evidence="2">Uncharacterized protein</fullName>
    </submittedName>
</protein>
<evidence type="ECO:0000313" key="2">
    <source>
        <dbReference type="EnsemblMetazoa" id="SMAR002257-PA"/>
    </source>
</evidence>
<dbReference type="EMBL" id="JH431086">
    <property type="status" value="NOT_ANNOTATED_CDS"/>
    <property type="molecule type" value="Genomic_DNA"/>
</dbReference>
<dbReference type="Proteomes" id="UP000014500">
    <property type="component" value="Unassembled WGS sequence"/>
</dbReference>
<feature type="compositionally biased region" description="Basic and acidic residues" evidence="1">
    <location>
        <begin position="419"/>
        <end position="429"/>
    </location>
</feature>
<keyword evidence="3" id="KW-1185">Reference proteome</keyword>
<dbReference type="GO" id="GO:0034066">
    <property type="term" value="C:Ric1-Rgp1 guanyl-nucleotide exchange factor complex"/>
    <property type="evidence" value="ECO:0007669"/>
    <property type="project" value="InterPro"/>
</dbReference>
<feature type="compositionally biased region" description="Polar residues" evidence="1">
    <location>
        <begin position="12"/>
        <end position="27"/>
    </location>
</feature>
<dbReference type="GO" id="GO:0006886">
    <property type="term" value="P:intracellular protein transport"/>
    <property type="evidence" value="ECO:0007669"/>
    <property type="project" value="InterPro"/>
</dbReference>
<dbReference type="OMA" id="RMECAIT"/>
<dbReference type="GO" id="GO:0005829">
    <property type="term" value="C:cytosol"/>
    <property type="evidence" value="ECO:0007669"/>
    <property type="project" value="TreeGrafter"/>
</dbReference>
<proteinExistence type="predicted"/>
<evidence type="ECO:0000313" key="3">
    <source>
        <dbReference type="Proteomes" id="UP000014500"/>
    </source>
</evidence>
<dbReference type="PhylomeDB" id="T1IMP5"/>
<dbReference type="HOGENOM" id="CLU_619032_0_0_1"/>
<reference evidence="3" key="1">
    <citation type="submission" date="2011-05" db="EMBL/GenBank/DDBJ databases">
        <authorList>
            <person name="Richards S.R."/>
            <person name="Qu J."/>
            <person name="Jiang H."/>
            <person name="Jhangiani S.N."/>
            <person name="Agravi P."/>
            <person name="Goodspeed R."/>
            <person name="Gross S."/>
            <person name="Mandapat C."/>
            <person name="Jackson L."/>
            <person name="Mathew T."/>
            <person name="Pu L."/>
            <person name="Thornton R."/>
            <person name="Saada N."/>
            <person name="Wilczek-Boney K.B."/>
            <person name="Lee S."/>
            <person name="Kovar C."/>
            <person name="Wu Y."/>
            <person name="Scherer S.E."/>
            <person name="Worley K.C."/>
            <person name="Muzny D.M."/>
            <person name="Gibbs R."/>
        </authorList>
    </citation>
    <scope>NUCLEOTIDE SEQUENCE</scope>
    <source>
        <strain evidence="3">Brora</strain>
    </source>
</reference>
<accession>T1IMP5</accession>
<dbReference type="EnsemblMetazoa" id="SMAR002257-RA">
    <property type="protein sequence ID" value="SMAR002257-PA"/>
    <property type="gene ID" value="SMAR002257"/>
</dbReference>
<sequence length="457" mass="50796">FFLDPSDVESPPRSTIGSGSKYSSLHHPQTPLIPSDDDLSFVLGSQVARIRSTSVTSTAKVSGSESSSVQQSSSKPISIKRKSISKDGTAEEFFIDVVLHRHTRKLLGSCRLRDLGSFAAYLDIHLVTWLKRERSRAAKIEDFVETLKKLHQDFQWPYPISPQFTLTKKTIDSSSMDEVLDDCDLKPPSHHSTLIGDSGYLSNNGPSRRLSNNHSSFDQIFNNNQPMEAQLRPRLVSDDEASLHTVELSEESSLWGGEGDLTFLDEGSWNGLQLNCNLEHLSQQVANKGPHHSEVQLRYLLQLMMEAGCLDYSLLISIVLRDAMAVVRTVNASRVLDQEQDVAMRLREALLSIEQWTNKQCFGYKSFMQTIRGQLSVLNKIIWNKPRTTSLDNPLGALVLDDVTSVITASPTNATNSPDNHDDSVELPKNELLSDDSQPPSPSTPLSTSSRMECAIT</sequence>
<name>T1IMP5_STRMM</name>
<dbReference type="GO" id="GO:0042147">
    <property type="term" value="P:retrograde transport, endosome to Golgi"/>
    <property type="evidence" value="ECO:0007669"/>
    <property type="project" value="TreeGrafter"/>
</dbReference>
<feature type="region of interest" description="Disordered" evidence="1">
    <location>
        <begin position="60"/>
        <end position="81"/>
    </location>
</feature>
<dbReference type="STRING" id="126957.T1IMP5"/>
<feature type="region of interest" description="Disordered" evidence="1">
    <location>
        <begin position="1"/>
        <end position="33"/>
    </location>
</feature>
<dbReference type="AlphaFoldDB" id="T1IMP5"/>
<organism evidence="2 3">
    <name type="scientific">Strigamia maritima</name>
    <name type="common">European centipede</name>
    <name type="synonym">Geophilus maritimus</name>
    <dbReference type="NCBI Taxonomy" id="126957"/>
    <lineage>
        <taxon>Eukaryota</taxon>
        <taxon>Metazoa</taxon>
        <taxon>Ecdysozoa</taxon>
        <taxon>Arthropoda</taxon>
        <taxon>Myriapoda</taxon>
        <taxon>Chilopoda</taxon>
        <taxon>Pleurostigmophora</taxon>
        <taxon>Geophilomorpha</taxon>
        <taxon>Linotaeniidae</taxon>
        <taxon>Strigamia</taxon>
    </lineage>
</organism>
<dbReference type="eggNOG" id="KOG2006">
    <property type="taxonomic scope" value="Eukaryota"/>
</dbReference>
<dbReference type="InterPro" id="IPR040096">
    <property type="entry name" value="Ric1"/>
</dbReference>
<dbReference type="GO" id="GO:0000139">
    <property type="term" value="C:Golgi membrane"/>
    <property type="evidence" value="ECO:0007669"/>
    <property type="project" value="TreeGrafter"/>
</dbReference>
<dbReference type="PANTHER" id="PTHR22746:SF10">
    <property type="entry name" value="GUANINE NUCLEOTIDE EXCHANGE FACTOR SUBUNIT RIC1"/>
    <property type="match status" value="1"/>
</dbReference>